<dbReference type="InterPro" id="IPR005455">
    <property type="entry name" value="PFN_euk"/>
</dbReference>
<evidence type="ECO:0000256" key="1">
    <source>
        <dbReference type="ARBA" id="ARBA00004245"/>
    </source>
</evidence>
<dbReference type="CDD" id="cd00148">
    <property type="entry name" value="PROF"/>
    <property type="match status" value="1"/>
</dbReference>
<name>A0ABM1C4I4_LIMPO</name>
<dbReference type="RefSeq" id="XP_013793995.1">
    <property type="nucleotide sequence ID" value="XM_013938541.2"/>
</dbReference>
<accession>A0ABM1C4I4</accession>
<organism evidence="8 9">
    <name type="scientific">Limulus polyphemus</name>
    <name type="common">Atlantic horseshoe crab</name>
    <dbReference type="NCBI Taxonomy" id="6850"/>
    <lineage>
        <taxon>Eukaryota</taxon>
        <taxon>Metazoa</taxon>
        <taxon>Ecdysozoa</taxon>
        <taxon>Arthropoda</taxon>
        <taxon>Chelicerata</taxon>
        <taxon>Merostomata</taxon>
        <taxon>Xiphosura</taxon>
        <taxon>Limulidae</taxon>
        <taxon>Limulus</taxon>
    </lineage>
</organism>
<evidence type="ECO:0000313" key="8">
    <source>
        <dbReference type="Proteomes" id="UP000694941"/>
    </source>
</evidence>
<dbReference type="GeneID" id="106478034"/>
<dbReference type="SUPFAM" id="SSF55770">
    <property type="entry name" value="Profilin (actin-binding protein)"/>
    <property type="match status" value="1"/>
</dbReference>
<dbReference type="Pfam" id="PF00235">
    <property type="entry name" value="Profilin"/>
    <property type="match status" value="1"/>
</dbReference>
<evidence type="ECO:0000256" key="2">
    <source>
        <dbReference type="ARBA" id="ARBA00010058"/>
    </source>
</evidence>
<dbReference type="PANTHER" id="PTHR11604:SF0">
    <property type="entry name" value="PROFILIN"/>
    <property type="match status" value="1"/>
</dbReference>
<reference evidence="9" key="1">
    <citation type="submission" date="2025-08" db="UniProtKB">
        <authorList>
            <consortium name="RefSeq"/>
        </authorList>
    </citation>
    <scope>IDENTIFICATION</scope>
    <source>
        <tissue evidence="9">Muscle</tissue>
    </source>
</reference>
<dbReference type="Gene3D" id="3.30.450.30">
    <property type="entry name" value="Dynein light chain 2a, cytoplasmic"/>
    <property type="match status" value="1"/>
</dbReference>
<evidence type="ECO:0000256" key="6">
    <source>
        <dbReference type="ARBA" id="ARBA00023212"/>
    </source>
</evidence>
<evidence type="ECO:0000256" key="5">
    <source>
        <dbReference type="ARBA" id="ARBA00023203"/>
    </source>
</evidence>
<gene>
    <name evidence="9" type="primary">LOC106478034</name>
</gene>
<keyword evidence="5 7" id="KW-0009">Actin-binding</keyword>
<dbReference type="SMART" id="SM00392">
    <property type="entry name" value="PROF"/>
    <property type="match status" value="1"/>
</dbReference>
<comment type="subunit">
    <text evidence="3">Occurs in many kinds of cells as a complex with monomeric actin in a 1:1 ratio.</text>
</comment>
<comment type="similarity">
    <text evidence="2 7">Belongs to the profilin family.</text>
</comment>
<dbReference type="InterPro" id="IPR048278">
    <property type="entry name" value="PFN"/>
</dbReference>
<keyword evidence="4" id="KW-0963">Cytoplasm</keyword>
<evidence type="ECO:0000313" key="9">
    <source>
        <dbReference type="RefSeq" id="XP_013793995.1"/>
    </source>
</evidence>
<evidence type="ECO:0000256" key="7">
    <source>
        <dbReference type="RuleBase" id="RU003909"/>
    </source>
</evidence>
<evidence type="ECO:0000256" key="3">
    <source>
        <dbReference type="ARBA" id="ARBA00011583"/>
    </source>
</evidence>
<sequence length="97" mass="10669">MGFTWSSSNTKRDKKIVDQMKTKPETFQGEGIHLGGQRYICLHAEEDLLRGRKQGSALCIVKCASCILVVAADDGESPGHLNVVVEKLGEYLRSVGY</sequence>
<keyword evidence="8" id="KW-1185">Reference proteome</keyword>
<dbReference type="PRINTS" id="PR00392">
    <property type="entry name" value="PROFILIN"/>
</dbReference>
<dbReference type="PANTHER" id="PTHR11604">
    <property type="entry name" value="PROFILIN"/>
    <property type="match status" value="1"/>
</dbReference>
<comment type="subcellular location">
    <subcellularLocation>
        <location evidence="1">Cytoplasm</location>
        <location evidence="1">Cytoskeleton</location>
    </subcellularLocation>
</comment>
<proteinExistence type="inferred from homology"/>
<protein>
    <recommendedName>
        <fullName evidence="7">Profilin</fullName>
    </recommendedName>
</protein>
<dbReference type="Proteomes" id="UP000694941">
    <property type="component" value="Unplaced"/>
</dbReference>
<evidence type="ECO:0000256" key="4">
    <source>
        <dbReference type="ARBA" id="ARBA00022490"/>
    </source>
</evidence>
<dbReference type="InterPro" id="IPR036140">
    <property type="entry name" value="PFN_sf"/>
</dbReference>
<keyword evidence="6" id="KW-0206">Cytoskeleton</keyword>